<dbReference type="Proteomes" id="UP001519345">
    <property type="component" value="Unassembled WGS sequence"/>
</dbReference>
<dbReference type="GO" id="GO:0009007">
    <property type="term" value="F:site-specific DNA-methyltransferase (adenine-specific) activity"/>
    <property type="evidence" value="ECO:0007669"/>
    <property type="project" value="UniProtKB-EC"/>
</dbReference>
<evidence type="ECO:0000313" key="9">
    <source>
        <dbReference type="Proteomes" id="UP001519345"/>
    </source>
</evidence>
<comment type="caution">
    <text evidence="8">The sequence shown here is derived from an EMBL/GenBank/DDBJ whole genome shotgun (WGS) entry which is preliminary data.</text>
</comment>
<dbReference type="InterPro" id="IPR029063">
    <property type="entry name" value="SAM-dependent_MTases_sf"/>
</dbReference>
<feature type="domain" description="DNA methylase N-4/N-6" evidence="6">
    <location>
        <begin position="195"/>
        <end position="487"/>
    </location>
</feature>
<evidence type="ECO:0000259" key="6">
    <source>
        <dbReference type="Pfam" id="PF01555"/>
    </source>
</evidence>
<dbReference type="PIRSF" id="PIRSF015855">
    <property type="entry name" value="TypeIII_Mtase_mKpnI"/>
    <property type="match status" value="1"/>
</dbReference>
<organism evidence="8 9">
    <name type="scientific">Virgibacillus natechei</name>
    <dbReference type="NCBI Taxonomy" id="1216297"/>
    <lineage>
        <taxon>Bacteria</taxon>
        <taxon>Bacillati</taxon>
        <taxon>Bacillota</taxon>
        <taxon>Bacilli</taxon>
        <taxon>Bacillales</taxon>
        <taxon>Bacillaceae</taxon>
        <taxon>Virgibacillus</taxon>
    </lineage>
</organism>
<dbReference type="Gene3D" id="3.40.50.150">
    <property type="entry name" value="Vaccinia Virus protein VP39"/>
    <property type="match status" value="1"/>
</dbReference>
<dbReference type="RefSeq" id="WP_209463167.1">
    <property type="nucleotide sequence ID" value="NZ_CP110224.1"/>
</dbReference>
<dbReference type="EMBL" id="JAGGKX010000009">
    <property type="protein sequence ID" value="MBP1970010.1"/>
    <property type="molecule type" value="Genomic_DNA"/>
</dbReference>
<accession>A0ABS4IHF6</accession>
<evidence type="ECO:0000256" key="1">
    <source>
        <dbReference type="ARBA" id="ARBA00006594"/>
    </source>
</evidence>
<comment type="similarity">
    <text evidence="1">Belongs to the N(4)/N(6)-methyltransferase family.</text>
</comment>
<dbReference type="InterPro" id="IPR002295">
    <property type="entry name" value="N4/N6-MTase_EcoPI_Mod-like"/>
</dbReference>
<name>A0ABS4IHF6_9BACI</name>
<reference evidence="8 9" key="1">
    <citation type="submission" date="2021-03" db="EMBL/GenBank/DDBJ databases">
        <title>Genomic Encyclopedia of Type Strains, Phase IV (KMG-IV): sequencing the most valuable type-strain genomes for metagenomic binning, comparative biology and taxonomic classification.</title>
        <authorList>
            <person name="Goeker M."/>
        </authorList>
    </citation>
    <scope>NUCLEOTIDE SEQUENCE [LARGE SCALE GENOMIC DNA]</scope>
    <source>
        <strain evidence="8 9">DSM 25609</strain>
    </source>
</reference>
<keyword evidence="2 8" id="KW-0489">Methyltransferase</keyword>
<evidence type="ECO:0000256" key="5">
    <source>
        <dbReference type="ARBA" id="ARBA00022747"/>
    </source>
</evidence>
<dbReference type="InterPro" id="IPR002941">
    <property type="entry name" value="DNA_methylase_N4/N6"/>
</dbReference>
<keyword evidence="3 8" id="KW-0808">Transferase</keyword>
<keyword evidence="5" id="KW-0680">Restriction system</keyword>
<feature type="domain" description="Type III restriction/modification enzyme methylation subunit" evidence="7">
    <location>
        <begin position="37"/>
        <end position="92"/>
    </location>
</feature>
<dbReference type="Pfam" id="PF01555">
    <property type="entry name" value="N6_N4_Mtase"/>
    <property type="match status" value="1"/>
</dbReference>
<sequence length="619" mass="71982">MQNLLNDFIQVIRNDERLVIDGYINKAKIEDLALNLDSAFLKLLMDHEGLKKHFFQEVGNVLVFDKVKFQRFITNKSFLPDSYTSYKNKIGLINTENQFISQSKNVSLVFPHKDCVLEGGQAEEEAKRNEIFWNELLAPDQIDQILAPKVLTNFKRYDENGIHKVENISINDNLFIKGNNLIALHSLKEVYAGKVKVIYIDPPYNTENDTFMYNDTFTHSTWLTFMKNRLEIAKKLLSPDGVLFINTDEIEHAYLKVLCDEIFDRENFVGDLIWKKRKGGGNDSTYLALDHDYILVYAKNKSKDVHKKKWRVPYTPEYLERYKEVDKDNGRRYYWDTLSRGGLQSPIAVELDCPDGTKITINSQKSKKTILEELEKGLVRITKTRNGWTVHHRVYEPEEGKVLRSILDNVGTNKTAKDEIEALFNDDKAFKHPKPEQLLQTLITLASEEGDLVMDFFVGSGTTAAVAHKLKRQYIAIEQLDYIEDITIKRLQKVVEGEQGGVSEEFNWNGGASFIYCELSKLNQLWIDKVMETKQENDLIDIWHKMQDEAFLSYKINLKDIDESKNDFQELSFDDKKKFLIEVLDKNLLNLSYSEIEDEDFEVSEEDKILNEKFYSLKD</sequence>
<dbReference type="InterPro" id="IPR002052">
    <property type="entry name" value="DNA_methylase_N6_adenine_CS"/>
</dbReference>
<dbReference type="Pfam" id="PF12564">
    <property type="entry name" value="TypeIII_RM_meth"/>
    <property type="match status" value="1"/>
</dbReference>
<gene>
    <name evidence="8" type="ORF">J2Z83_002118</name>
</gene>
<dbReference type="PROSITE" id="PS00092">
    <property type="entry name" value="N6_MTASE"/>
    <property type="match status" value="1"/>
</dbReference>
<protein>
    <submittedName>
        <fullName evidence="8">Adenine-specific DNA-methyltransferase</fullName>
        <ecNumber evidence="8">2.1.1.72</ecNumber>
    </submittedName>
</protein>
<evidence type="ECO:0000259" key="7">
    <source>
        <dbReference type="Pfam" id="PF12564"/>
    </source>
</evidence>
<dbReference type="GO" id="GO:0032259">
    <property type="term" value="P:methylation"/>
    <property type="evidence" value="ECO:0007669"/>
    <property type="project" value="UniProtKB-KW"/>
</dbReference>
<keyword evidence="9" id="KW-1185">Reference proteome</keyword>
<evidence type="ECO:0000256" key="2">
    <source>
        <dbReference type="ARBA" id="ARBA00022603"/>
    </source>
</evidence>
<keyword evidence="4" id="KW-0949">S-adenosyl-L-methionine</keyword>
<dbReference type="PRINTS" id="PR00506">
    <property type="entry name" value="D21N6MTFRASE"/>
</dbReference>
<evidence type="ECO:0000313" key="8">
    <source>
        <dbReference type="EMBL" id="MBP1970010.1"/>
    </source>
</evidence>
<proteinExistence type="inferred from homology"/>
<dbReference type="SUPFAM" id="SSF53335">
    <property type="entry name" value="S-adenosyl-L-methionine-dependent methyltransferases"/>
    <property type="match status" value="1"/>
</dbReference>
<dbReference type="EC" id="2.1.1.72" evidence="8"/>
<evidence type="ECO:0000256" key="4">
    <source>
        <dbReference type="ARBA" id="ARBA00022691"/>
    </source>
</evidence>
<evidence type="ECO:0000256" key="3">
    <source>
        <dbReference type="ARBA" id="ARBA00022679"/>
    </source>
</evidence>
<dbReference type="InterPro" id="IPR022221">
    <property type="entry name" value="TypeIII_RM_meth"/>
</dbReference>